<dbReference type="Gene3D" id="2.60.40.790">
    <property type="match status" value="1"/>
</dbReference>
<gene>
    <name evidence="4" type="ORF">A4H96_06835</name>
</gene>
<dbReference type="InterPro" id="IPR031107">
    <property type="entry name" value="Small_HSP"/>
</dbReference>
<accession>A0A179BIH6</accession>
<keyword evidence="5" id="KW-1185">Reference proteome</keyword>
<dbReference type="OrthoDB" id="5298268at2"/>
<evidence type="ECO:0000256" key="1">
    <source>
        <dbReference type="PROSITE-ProRule" id="PRU00285"/>
    </source>
</evidence>
<dbReference type="PANTHER" id="PTHR11527">
    <property type="entry name" value="HEAT-SHOCK PROTEIN 20 FAMILY MEMBER"/>
    <property type="match status" value="1"/>
</dbReference>
<name>A0A179BIH6_ACIFR</name>
<evidence type="ECO:0000313" key="4">
    <source>
        <dbReference type="EMBL" id="OAP91547.1"/>
    </source>
</evidence>
<dbReference type="CDD" id="cd06464">
    <property type="entry name" value="ACD_sHsps-like"/>
    <property type="match status" value="1"/>
</dbReference>
<feature type="domain" description="SHSP" evidence="3">
    <location>
        <begin position="38"/>
        <end position="148"/>
    </location>
</feature>
<dbReference type="InterPro" id="IPR002068">
    <property type="entry name" value="A-crystallin/Hsp20_dom"/>
</dbReference>
<dbReference type="Pfam" id="PF00011">
    <property type="entry name" value="HSP20"/>
    <property type="match status" value="1"/>
</dbReference>
<dbReference type="SUPFAM" id="SSF49764">
    <property type="entry name" value="HSP20-like chaperones"/>
    <property type="match status" value="1"/>
</dbReference>
<evidence type="ECO:0000259" key="3">
    <source>
        <dbReference type="PROSITE" id="PS01031"/>
    </source>
</evidence>
<dbReference type="InterPro" id="IPR008978">
    <property type="entry name" value="HSP20-like_chaperone"/>
</dbReference>
<dbReference type="EMBL" id="LVXZ01000078">
    <property type="protein sequence ID" value="OAP91547.1"/>
    <property type="molecule type" value="Genomic_DNA"/>
</dbReference>
<dbReference type="Proteomes" id="UP000078302">
    <property type="component" value="Unassembled WGS sequence"/>
</dbReference>
<protein>
    <submittedName>
        <fullName evidence="4">Heat-shock protein Hsp20</fullName>
    </submittedName>
</protein>
<evidence type="ECO:0000256" key="2">
    <source>
        <dbReference type="RuleBase" id="RU003616"/>
    </source>
</evidence>
<dbReference type="PROSITE" id="PS01031">
    <property type="entry name" value="SHSP"/>
    <property type="match status" value="1"/>
</dbReference>
<evidence type="ECO:0000313" key="5">
    <source>
        <dbReference type="Proteomes" id="UP000078302"/>
    </source>
</evidence>
<dbReference type="GeneID" id="89663433"/>
<reference evidence="4 5" key="1">
    <citation type="submission" date="2016-04" db="EMBL/GenBank/DDBJ databases">
        <title>Acidithiobacillus ferrooxidans genome sequencing and assembly.</title>
        <authorList>
            <person name="Zhou Z."/>
        </authorList>
    </citation>
    <scope>NUCLEOTIDE SEQUENCE [LARGE SCALE GENOMIC DNA]</scope>
    <source>
        <strain evidence="4 5">BY0502</strain>
    </source>
</reference>
<sequence length="148" mass="16635">MANEVSRSAVRNVRQVEPLESLMETVWPGVFSPFITRQATQPHIAHIDVLDHDDAFVLKAEIAGVDKNRLDVQVHGNQVYISGIKEEDSAREEGNYIYRERRCGEFSRTVQLPADVNGDQTKATYKDGVLELTLPKTEAAKRKKIAIS</sequence>
<proteinExistence type="inferred from homology"/>
<organism evidence="4 5">
    <name type="scientific">Acidithiobacillus ferrooxidans</name>
    <name type="common">Thiobacillus ferrooxidans</name>
    <dbReference type="NCBI Taxonomy" id="920"/>
    <lineage>
        <taxon>Bacteria</taxon>
        <taxon>Pseudomonadati</taxon>
        <taxon>Pseudomonadota</taxon>
        <taxon>Acidithiobacillia</taxon>
        <taxon>Acidithiobacillales</taxon>
        <taxon>Acidithiobacillaceae</taxon>
        <taxon>Acidithiobacillus</taxon>
    </lineage>
</organism>
<dbReference type="AlphaFoldDB" id="A0A179BIH6"/>
<comment type="caution">
    <text evidence="4">The sequence shown here is derived from an EMBL/GenBank/DDBJ whole genome shotgun (WGS) entry which is preliminary data.</text>
</comment>
<comment type="similarity">
    <text evidence="1 2">Belongs to the small heat shock protein (HSP20) family.</text>
</comment>
<dbReference type="RefSeq" id="WP_064218894.1">
    <property type="nucleotide sequence ID" value="NZ_LVXZ01000078.1"/>
</dbReference>